<keyword evidence="2" id="KW-0813">Transport</keyword>
<feature type="domain" description="Major facilitator superfamily (MFS) profile" evidence="7">
    <location>
        <begin position="32"/>
        <end position="504"/>
    </location>
</feature>
<dbReference type="AlphaFoldDB" id="A0A9N9N0T7"/>
<keyword evidence="4 6" id="KW-1133">Transmembrane helix</keyword>
<sequence>MINCDEIFELRDIKDYDRAVRRTGYGRFHYEVLAVSAMSILSMGFQNGLSSYVFPAAQCDLNFTSFELGILNMAFMIGGIIGCFLWGALADNLGRQKVLYSTHLFDALITIVCAVLPTATNLFVLRFLNGFLIGAPGSIIFTYVAEFQPPKYRTPVVCCCGIFFTLSWLILPLLAYFILPLQGLSFSLGNFIFFCPWRLFLIILAIPELLTALWILKMPESPKYFLAKGEHKECLAILRHMYSKNTGDHPDDFPVKNLISDVKMDTSNNVACDGKTLRVLRTMGGQMKSMFQQPLLTVTALTCIIMFANMFGMFGLGLWLPEIFVRFDQFEKLYPNATPSISELSTLVQSKNVTCEATFDASVTYNTVVIATSSLVFNLICAILATKVHFKVVPLVTMLIGGAASASIYFLSSSLQNLVVASLFQASMITANMTIGSIAVELFPTKVVGIALSLIMCSGRFGAVASSFLFGYYMDTQCEIPIFVVGAVVLLGGFLCFLVPRRSKEAPASFRMTHDIEVAVISAYDVKLR</sequence>
<dbReference type="InterPro" id="IPR011701">
    <property type="entry name" value="MFS"/>
</dbReference>
<dbReference type="InterPro" id="IPR005829">
    <property type="entry name" value="Sugar_transporter_CS"/>
</dbReference>
<dbReference type="PANTHER" id="PTHR23511">
    <property type="entry name" value="SYNAPTIC VESICLE GLYCOPROTEIN 2"/>
    <property type="match status" value="1"/>
</dbReference>
<feature type="transmembrane region" description="Helical" evidence="6">
    <location>
        <begin position="123"/>
        <end position="144"/>
    </location>
</feature>
<gene>
    <name evidence="8" type="ORF">CEUTPL_LOCUS13037</name>
</gene>
<dbReference type="InterPro" id="IPR036259">
    <property type="entry name" value="MFS_trans_sf"/>
</dbReference>
<feature type="transmembrane region" description="Helical" evidence="6">
    <location>
        <begin position="69"/>
        <end position="89"/>
    </location>
</feature>
<dbReference type="GO" id="GO:0022857">
    <property type="term" value="F:transmembrane transporter activity"/>
    <property type="evidence" value="ECO:0007669"/>
    <property type="project" value="InterPro"/>
</dbReference>
<dbReference type="GO" id="GO:0016020">
    <property type="term" value="C:membrane"/>
    <property type="evidence" value="ECO:0007669"/>
    <property type="project" value="UniProtKB-SubCell"/>
</dbReference>
<feature type="transmembrane region" description="Helical" evidence="6">
    <location>
        <begin position="98"/>
        <end position="117"/>
    </location>
</feature>
<evidence type="ECO:0000259" key="7">
    <source>
        <dbReference type="PROSITE" id="PS50850"/>
    </source>
</evidence>
<feature type="transmembrane region" description="Helical" evidence="6">
    <location>
        <begin position="28"/>
        <end position="49"/>
    </location>
</feature>
<protein>
    <recommendedName>
        <fullName evidence="7">Major facilitator superfamily (MFS) profile domain-containing protein</fullName>
    </recommendedName>
</protein>
<dbReference type="PROSITE" id="PS00217">
    <property type="entry name" value="SUGAR_TRANSPORT_2"/>
    <property type="match status" value="1"/>
</dbReference>
<feature type="transmembrane region" description="Helical" evidence="6">
    <location>
        <begin position="191"/>
        <end position="216"/>
    </location>
</feature>
<organism evidence="8 9">
    <name type="scientific">Ceutorhynchus assimilis</name>
    <name type="common">cabbage seed weevil</name>
    <dbReference type="NCBI Taxonomy" id="467358"/>
    <lineage>
        <taxon>Eukaryota</taxon>
        <taxon>Metazoa</taxon>
        <taxon>Ecdysozoa</taxon>
        <taxon>Arthropoda</taxon>
        <taxon>Hexapoda</taxon>
        <taxon>Insecta</taxon>
        <taxon>Pterygota</taxon>
        <taxon>Neoptera</taxon>
        <taxon>Endopterygota</taxon>
        <taxon>Coleoptera</taxon>
        <taxon>Polyphaga</taxon>
        <taxon>Cucujiformia</taxon>
        <taxon>Curculionidae</taxon>
        <taxon>Ceutorhynchinae</taxon>
        <taxon>Ceutorhynchus</taxon>
    </lineage>
</organism>
<reference evidence="8" key="1">
    <citation type="submission" date="2022-01" db="EMBL/GenBank/DDBJ databases">
        <authorList>
            <person name="King R."/>
        </authorList>
    </citation>
    <scope>NUCLEOTIDE SEQUENCE</scope>
</reference>
<proteinExistence type="predicted"/>
<feature type="transmembrane region" description="Helical" evidence="6">
    <location>
        <begin position="418"/>
        <end position="440"/>
    </location>
</feature>
<dbReference type="InterPro" id="IPR020846">
    <property type="entry name" value="MFS_dom"/>
</dbReference>
<evidence type="ECO:0000256" key="2">
    <source>
        <dbReference type="ARBA" id="ARBA00022448"/>
    </source>
</evidence>
<feature type="transmembrane region" description="Helical" evidence="6">
    <location>
        <begin position="295"/>
        <end position="320"/>
    </location>
</feature>
<evidence type="ECO:0000256" key="5">
    <source>
        <dbReference type="ARBA" id="ARBA00023136"/>
    </source>
</evidence>
<dbReference type="OrthoDB" id="3936150at2759"/>
<dbReference type="PROSITE" id="PS50850">
    <property type="entry name" value="MFS"/>
    <property type="match status" value="1"/>
</dbReference>
<keyword evidence="9" id="KW-1185">Reference proteome</keyword>
<dbReference type="Gene3D" id="1.20.1250.20">
    <property type="entry name" value="MFS general substrate transporter like domains"/>
    <property type="match status" value="1"/>
</dbReference>
<accession>A0A9N9N0T7</accession>
<keyword evidence="3 6" id="KW-0812">Transmembrane</keyword>
<evidence type="ECO:0000313" key="8">
    <source>
        <dbReference type="EMBL" id="CAG9772631.1"/>
    </source>
</evidence>
<evidence type="ECO:0000313" key="9">
    <source>
        <dbReference type="Proteomes" id="UP001152799"/>
    </source>
</evidence>
<dbReference type="EMBL" id="OU892284">
    <property type="protein sequence ID" value="CAG9772631.1"/>
    <property type="molecule type" value="Genomic_DNA"/>
</dbReference>
<evidence type="ECO:0000256" key="3">
    <source>
        <dbReference type="ARBA" id="ARBA00022692"/>
    </source>
</evidence>
<feature type="transmembrane region" description="Helical" evidence="6">
    <location>
        <begin position="480"/>
        <end position="499"/>
    </location>
</feature>
<feature type="transmembrane region" description="Helical" evidence="6">
    <location>
        <begin position="156"/>
        <end position="179"/>
    </location>
</feature>
<dbReference type="SUPFAM" id="SSF103473">
    <property type="entry name" value="MFS general substrate transporter"/>
    <property type="match status" value="1"/>
</dbReference>
<evidence type="ECO:0000256" key="4">
    <source>
        <dbReference type="ARBA" id="ARBA00022989"/>
    </source>
</evidence>
<feature type="transmembrane region" description="Helical" evidence="6">
    <location>
        <begin position="363"/>
        <end position="385"/>
    </location>
</feature>
<feature type="transmembrane region" description="Helical" evidence="6">
    <location>
        <begin position="392"/>
        <end position="412"/>
    </location>
</feature>
<evidence type="ECO:0000256" key="6">
    <source>
        <dbReference type="SAM" id="Phobius"/>
    </source>
</evidence>
<dbReference type="Proteomes" id="UP001152799">
    <property type="component" value="Chromosome 8"/>
</dbReference>
<keyword evidence="5 6" id="KW-0472">Membrane</keyword>
<comment type="subcellular location">
    <subcellularLocation>
        <location evidence="1">Membrane</location>
        <topology evidence="1">Multi-pass membrane protein</topology>
    </subcellularLocation>
</comment>
<name>A0A9N9N0T7_9CUCU</name>
<dbReference type="PANTHER" id="PTHR23511:SF38">
    <property type="entry name" value="SYNAPTIC VESICLE 2-RELATED PROTEIN-LIKE PROTEIN"/>
    <property type="match status" value="1"/>
</dbReference>
<evidence type="ECO:0000256" key="1">
    <source>
        <dbReference type="ARBA" id="ARBA00004141"/>
    </source>
</evidence>
<dbReference type="Pfam" id="PF07690">
    <property type="entry name" value="MFS_1"/>
    <property type="match status" value="1"/>
</dbReference>
<feature type="transmembrane region" description="Helical" evidence="6">
    <location>
        <begin position="447"/>
        <end position="474"/>
    </location>
</feature>